<proteinExistence type="predicted"/>
<dbReference type="AlphaFoldDB" id="A0AA37WL01"/>
<dbReference type="GO" id="GO:0030313">
    <property type="term" value="C:cell envelope"/>
    <property type="evidence" value="ECO:0007669"/>
    <property type="project" value="UniProtKB-SubCell"/>
</dbReference>
<comment type="caution">
    <text evidence="4">The sequence shown here is derived from an EMBL/GenBank/DDBJ whole genome shotgun (WGS) entry which is preliminary data.</text>
</comment>
<dbReference type="Gene3D" id="1.20.1420.20">
    <property type="entry name" value="M75 peptidase, HXXE motif"/>
    <property type="match status" value="1"/>
</dbReference>
<evidence type="ECO:0000313" key="5">
    <source>
        <dbReference type="Proteomes" id="UP001156870"/>
    </source>
</evidence>
<feature type="domain" description="Imelysin-like" evidence="3">
    <location>
        <begin position="69"/>
        <end position="380"/>
    </location>
</feature>
<evidence type="ECO:0000259" key="3">
    <source>
        <dbReference type="Pfam" id="PF09375"/>
    </source>
</evidence>
<dbReference type="InterPro" id="IPR038352">
    <property type="entry name" value="Imelysin_sf"/>
</dbReference>
<organism evidence="4 5">
    <name type="scientific">Marinibactrum halimedae</name>
    <dbReference type="NCBI Taxonomy" id="1444977"/>
    <lineage>
        <taxon>Bacteria</taxon>
        <taxon>Pseudomonadati</taxon>
        <taxon>Pseudomonadota</taxon>
        <taxon>Gammaproteobacteria</taxon>
        <taxon>Cellvibrionales</taxon>
        <taxon>Cellvibrionaceae</taxon>
        <taxon>Marinibactrum</taxon>
    </lineage>
</organism>
<dbReference type="Pfam" id="PF09375">
    <property type="entry name" value="Peptidase_M75"/>
    <property type="match status" value="1"/>
</dbReference>
<gene>
    <name evidence="4" type="ORF">GCM10007877_10380</name>
</gene>
<sequence>MHVNTAWSQRQHLSFLGKLLLVTFIIAGCSEPEPPAPNIVTPPPAETTEADTQSAENLQALATALVVAVSATSQALSEKAHHFAKNPTNESLAELKSAWGSAHRDLTRANILFALADTSPALFGALESHRFNLDAEPIQPGFIDRFGVYEQSGIVNDISLPLNATHLREQHGLTDKSDIALGIHALEFLIWGDTPRTLDDFVKRSLPKEMEASGLRVVDLPENRRREYIRLSAQMLADDASALEAAWQAVLRLQLEQLQPLARLQIWHGAGQTYWNQYVLQPWISATGEYPPLVASDLPEQVAIATALTSDTTSTSQLPEEFKQNRFANLGADLFAQQLSVLKSTYLDSGLGKAVLTPDSLLQLNSSMDKANQMVKQLRERQKDQPHPQDWPWRDEALNKRLVSLCQDIHIALQDMPPLPHQGGGAY</sequence>
<name>A0AA37WL01_9GAMM</name>
<keyword evidence="5" id="KW-1185">Reference proteome</keyword>
<dbReference type="InterPro" id="IPR018976">
    <property type="entry name" value="Imelysin-like"/>
</dbReference>
<comment type="subcellular location">
    <subcellularLocation>
        <location evidence="1">Cell envelope</location>
    </subcellularLocation>
</comment>
<accession>A0AA37WL01</accession>
<keyword evidence="2" id="KW-0732">Signal</keyword>
<evidence type="ECO:0000256" key="1">
    <source>
        <dbReference type="ARBA" id="ARBA00004196"/>
    </source>
</evidence>
<evidence type="ECO:0000256" key="2">
    <source>
        <dbReference type="ARBA" id="ARBA00022729"/>
    </source>
</evidence>
<dbReference type="Proteomes" id="UP001156870">
    <property type="component" value="Unassembled WGS sequence"/>
</dbReference>
<dbReference type="EMBL" id="BSPD01000029">
    <property type="protein sequence ID" value="GLS25324.1"/>
    <property type="molecule type" value="Genomic_DNA"/>
</dbReference>
<dbReference type="RefSeq" id="WP_232593360.1">
    <property type="nucleotide sequence ID" value="NZ_BSPD01000029.1"/>
</dbReference>
<evidence type="ECO:0000313" key="4">
    <source>
        <dbReference type="EMBL" id="GLS25324.1"/>
    </source>
</evidence>
<reference evidence="4 5" key="1">
    <citation type="journal article" date="2014" name="Int. J. Syst. Evol. Microbiol.">
        <title>Complete genome sequence of Corynebacterium casei LMG S-19264T (=DSM 44701T), isolated from a smear-ripened cheese.</title>
        <authorList>
            <consortium name="US DOE Joint Genome Institute (JGI-PGF)"/>
            <person name="Walter F."/>
            <person name="Albersmeier A."/>
            <person name="Kalinowski J."/>
            <person name="Ruckert C."/>
        </authorList>
    </citation>
    <scope>NUCLEOTIDE SEQUENCE [LARGE SCALE GENOMIC DNA]</scope>
    <source>
        <strain evidence="4 5">NBRC 110095</strain>
    </source>
</reference>
<protein>
    <recommendedName>
        <fullName evidence="3">Imelysin-like domain-containing protein</fullName>
    </recommendedName>
</protein>